<dbReference type="EMBL" id="JOTP01000032">
    <property type="protein sequence ID" value="KEP25109.1"/>
    <property type="molecule type" value="Genomic_DNA"/>
</dbReference>
<evidence type="ECO:0000256" key="3">
    <source>
        <dbReference type="ARBA" id="ARBA00022692"/>
    </source>
</evidence>
<comment type="subcellular location">
    <subcellularLocation>
        <location evidence="1">Cell membrane</location>
        <topology evidence="1">Multi-pass membrane protein</topology>
    </subcellularLocation>
</comment>
<dbReference type="AlphaFoldDB" id="A0A081L783"/>
<dbReference type="PANTHER" id="PTHR40077:SF1">
    <property type="entry name" value="MEMBRANE PROTEIN"/>
    <property type="match status" value="1"/>
</dbReference>
<dbReference type="eggNOG" id="COG2814">
    <property type="taxonomic scope" value="Bacteria"/>
</dbReference>
<accession>A0A081L783</accession>
<evidence type="ECO:0000313" key="8">
    <source>
        <dbReference type="EMBL" id="KEP25109.1"/>
    </source>
</evidence>
<evidence type="ECO:0000256" key="1">
    <source>
        <dbReference type="ARBA" id="ARBA00004651"/>
    </source>
</evidence>
<reference evidence="8 9" key="1">
    <citation type="submission" date="2012-09" db="EMBL/GenBank/DDBJ databases">
        <title>Genome Sequence of Bacillus sp. DW5-4.</title>
        <authorList>
            <person name="Lai Q."/>
            <person name="Liu Y."/>
            <person name="Shao Z."/>
        </authorList>
    </citation>
    <scope>NUCLEOTIDE SEQUENCE [LARGE SCALE GENOMIC DNA]</scope>
    <source>
        <strain evidence="8 9">DW5-4</strain>
    </source>
</reference>
<name>A0A081L783_9BACI</name>
<comment type="caution">
    <text evidence="8">The sequence shown here is derived from an EMBL/GenBank/DDBJ whole genome shotgun (WGS) entry which is preliminary data.</text>
</comment>
<keyword evidence="9" id="KW-1185">Reference proteome</keyword>
<dbReference type="InterPro" id="IPR023845">
    <property type="entry name" value="DUF3817_TM"/>
</dbReference>
<feature type="transmembrane region" description="Helical" evidence="6">
    <location>
        <begin position="12"/>
        <end position="29"/>
    </location>
</feature>
<keyword evidence="5 6" id="KW-0472">Membrane</keyword>
<dbReference type="Pfam" id="PF12823">
    <property type="entry name" value="DUF3817"/>
    <property type="match status" value="1"/>
</dbReference>
<keyword evidence="4 6" id="KW-1133">Transmembrane helix</keyword>
<protein>
    <submittedName>
        <fullName evidence="8">Membrane protein</fullName>
    </submittedName>
</protein>
<dbReference type="GO" id="GO:0005886">
    <property type="term" value="C:plasma membrane"/>
    <property type="evidence" value="ECO:0007669"/>
    <property type="project" value="UniProtKB-SubCell"/>
</dbReference>
<dbReference type="NCBIfam" id="TIGR03954">
    <property type="entry name" value="integ_memb_HG"/>
    <property type="match status" value="1"/>
</dbReference>
<gene>
    <name evidence="8" type="ORF">BA70_12075</name>
</gene>
<feature type="transmembrane region" description="Helical" evidence="6">
    <location>
        <begin position="68"/>
        <end position="87"/>
    </location>
</feature>
<organism evidence="8 9">
    <name type="scientific">Bacillus zhangzhouensis</name>
    <dbReference type="NCBI Taxonomy" id="1178540"/>
    <lineage>
        <taxon>Bacteria</taxon>
        <taxon>Bacillati</taxon>
        <taxon>Bacillota</taxon>
        <taxon>Bacilli</taxon>
        <taxon>Bacillales</taxon>
        <taxon>Bacillaceae</taxon>
        <taxon>Bacillus</taxon>
    </lineage>
</organism>
<sequence>MHTSISRLRQAGFIEGMSLLTLLLIAMPLKYFAGIPMAVTIVGSLHGALFVIYMLVLAYATFKVRWHLKWSIAGFFAAFIPFGNFAYDKVLRQFDTKA</sequence>
<evidence type="ECO:0000256" key="6">
    <source>
        <dbReference type="SAM" id="Phobius"/>
    </source>
</evidence>
<evidence type="ECO:0000256" key="2">
    <source>
        <dbReference type="ARBA" id="ARBA00022475"/>
    </source>
</evidence>
<keyword evidence="2" id="KW-1003">Cell membrane</keyword>
<dbReference type="OrthoDB" id="1121311at2"/>
<keyword evidence="3 6" id="KW-0812">Transmembrane</keyword>
<dbReference type="Proteomes" id="UP000028091">
    <property type="component" value="Unassembled WGS sequence"/>
</dbReference>
<evidence type="ECO:0000313" key="9">
    <source>
        <dbReference type="Proteomes" id="UP000028091"/>
    </source>
</evidence>
<feature type="domain" description="DUF3817" evidence="7">
    <location>
        <begin position="6"/>
        <end position="92"/>
    </location>
</feature>
<evidence type="ECO:0000259" key="7">
    <source>
        <dbReference type="Pfam" id="PF12823"/>
    </source>
</evidence>
<evidence type="ECO:0000256" key="4">
    <source>
        <dbReference type="ARBA" id="ARBA00022989"/>
    </source>
</evidence>
<evidence type="ECO:0000256" key="5">
    <source>
        <dbReference type="ARBA" id="ARBA00023136"/>
    </source>
</evidence>
<dbReference type="RefSeq" id="WP_034324733.1">
    <property type="nucleotide sequence ID" value="NZ_JBCMYH010000016.1"/>
</dbReference>
<dbReference type="PANTHER" id="PTHR40077">
    <property type="entry name" value="MEMBRANE PROTEIN-RELATED"/>
    <property type="match status" value="1"/>
</dbReference>
<feature type="transmembrane region" description="Helical" evidence="6">
    <location>
        <begin position="35"/>
        <end position="56"/>
    </location>
</feature>
<proteinExistence type="predicted"/>